<comment type="caution">
    <text evidence="3">The sequence shown here is derived from an EMBL/GenBank/DDBJ whole genome shotgun (WGS) entry which is preliminary data.</text>
</comment>
<proteinExistence type="predicted"/>
<organism evidence="3 4">
    <name type="scientific">Rodentibacter ratti</name>
    <dbReference type="NCBI Taxonomy" id="1906745"/>
    <lineage>
        <taxon>Bacteria</taxon>
        <taxon>Pseudomonadati</taxon>
        <taxon>Pseudomonadota</taxon>
        <taxon>Gammaproteobacteria</taxon>
        <taxon>Pasteurellales</taxon>
        <taxon>Pasteurellaceae</taxon>
        <taxon>Rodentibacter</taxon>
    </lineage>
</organism>
<dbReference type="RefSeq" id="WP_077476920.1">
    <property type="nucleotide sequence ID" value="NZ_MLAH01000065.1"/>
</dbReference>
<feature type="chain" id="PRO_5013273993" evidence="2">
    <location>
        <begin position="24"/>
        <end position="207"/>
    </location>
</feature>
<feature type="signal peptide" evidence="2">
    <location>
        <begin position="1"/>
        <end position="23"/>
    </location>
</feature>
<keyword evidence="3" id="KW-0449">Lipoprotein</keyword>
<evidence type="ECO:0000256" key="1">
    <source>
        <dbReference type="SAM" id="MobiDB-lite"/>
    </source>
</evidence>
<gene>
    <name evidence="3" type="ORF">BKG93_10030</name>
</gene>
<name>A0A1V3L0K4_9PAST</name>
<sequence>MNKLTKITATALFTLFLTACDKAADKTADAAKPETTQQAEAAKPAETAAPAMTAEAQEKADYEKLIAWNQEQGAVQAQNQQKLQQALNAAMEAKDENKVKAAVEEFNKNVQTSIASLDALDVKSDLIGNAKNKTKEVLTLASELLVAQANLKTEEDQKAYAEKAMKLQGEMQSLAELGAQIEAKFNPAPAQSATPSTEQPAQAPAAK</sequence>
<dbReference type="AlphaFoldDB" id="A0A1V3L0K4"/>
<dbReference type="STRING" id="1906745.BKG94_07425"/>
<feature type="compositionally biased region" description="Polar residues" evidence="1">
    <location>
        <begin position="189"/>
        <end position="200"/>
    </location>
</feature>
<reference evidence="3 4" key="1">
    <citation type="submission" date="2016-10" db="EMBL/GenBank/DDBJ databases">
        <title>Rodentibacter gen. nov. and new species.</title>
        <authorList>
            <person name="Christensen H."/>
        </authorList>
    </citation>
    <scope>NUCLEOTIDE SEQUENCE [LARGE SCALE GENOMIC DNA]</scope>
    <source>
        <strain evidence="3 4">Ppn157</strain>
    </source>
</reference>
<protein>
    <submittedName>
        <fullName evidence="3">Lipoprotein HlpB</fullName>
    </submittedName>
</protein>
<feature type="region of interest" description="Disordered" evidence="1">
    <location>
        <begin position="26"/>
        <end position="56"/>
    </location>
</feature>
<keyword evidence="2" id="KW-0732">Signal</keyword>
<dbReference type="Proteomes" id="UP000189549">
    <property type="component" value="Unassembled WGS sequence"/>
</dbReference>
<dbReference type="EMBL" id="MLAH01000065">
    <property type="protein sequence ID" value="OOF83442.1"/>
    <property type="molecule type" value="Genomic_DNA"/>
</dbReference>
<evidence type="ECO:0000313" key="4">
    <source>
        <dbReference type="Proteomes" id="UP000189549"/>
    </source>
</evidence>
<feature type="region of interest" description="Disordered" evidence="1">
    <location>
        <begin position="185"/>
        <end position="207"/>
    </location>
</feature>
<accession>A0A1V3L0K4</accession>
<evidence type="ECO:0000313" key="3">
    <source>
        <dbReference type="EMBL" id="OOF83442.1"/>
    </source>
</evidence>
<feature type="compositionally biased region" description="Low complexity" evidence="1">
    <location>
        <begin position="34"/>
        <end position="55"/>
    </location>
</feature>
<evidence type="ECO:0000256" key="2">
    <source>
        <dbReference type="SAM" id="SignalP"/>
    </source>
</evidence>
<dbReference type="PROSITE" id="PS51257">
    <property type="entry name" value="PROKAR_LIPOPROTEIN"/>
    <property type="match status" value="1"/>
</dbReference>